<dbReference type="Pfam" id="PF00005">
    <property type="entry name" value="ABC_tran"/>
    <property type="match status" value="1"/>
</dbReference>
<dbReference type="GO" id="GO:0005524">
    <property type="term" value="F:ATP binding"/>
    <property type="evidence" value="ECO:0007669"/>
    <property type="project" value="UniProtKB-KW"/>
</dbReference>
<dbReference type="InterPro" id="IPR012340">
    <property type="entry name" value="NA-bd_OB-fold"/>
</dbReference>
<dbReference type="PANTHER" id="PTHR43875">
    <property type="entry name" value="MALTODEXTRIN IMPORT ATP-BINDING PROTEIN MSMX"/>
    <property type="match status" value="1"/>
</dbReference>
<dbReference type="Proteomes" id="UP001210678">
    <property type="component" value="Unassembled WGS sequence"/>
</dbReference>
<evidence type="ECO:0000313" key="7">
    <source>
        <dbReference type="EMBL" id="MDB1125053.1"/>
    </source>
</evidence>
<dbReference type="Pfam" id="PF08402">
    <property type="entry name" value="TOBE_2"/>
    <property type="match status" value="1"/>
</dbReference>
<dbReference type="InterPro" id="IPR013611">
    <property type="entry name" value="Transp-assoc_OB_typ2"/>
</dbReference>
<dbReference type="EMBL" id="JAQLOI010000003">
    <property type="protein sequence ID" value="MDB1125053.1"/>
    <property type="molecule type" value="Genomic_DNA"/>
</dbReference>
<keyword evidence="1" id="KW-0813">Transport</keyword>
<evidence type="ECO:0000256" key="5">
    <source>
        <dbReference type="ARBA" id="ARBA00023136"/>
    </source>
</evidence>
<keyword evidence="4 7" id="KW-0067">ATP-binding</keyword>
<keyword evidence="2" id="KW-1003">Cell membrane</keyword>
<dbReference type="CDD" id="cd03301">
    <property type="entry name" value="ABC_MalK_N"/>
    <property type="match status" value="1"/>
</dbReference>
<accession>A0ABT4YVN4</accession>
<evidence type="ECO:0000256" key="1">
    <source>
        <dbReference type="ARBA" id="ARBA00022448"/>
    </source>
</evidence>
<keyword evidence="8" id="KW-1185">Reference proteome</keyword>
<dbReference type="Gene3D" id="3.40.50.300">
    <property type="entry name" value="P-loop containing nucleotide triphosphate hydrolases"/>
    <property type="match status" value="1"/>
</dbReference>
<reference evidence="7 8" key="1">
    <citation type="submission" date="2023-01" db="EMBL/GenBank/DDBJ databases">
        <title>Vibrio sp. KJ40-1 sp.nov, isolated from marine algae.</title>
        <authorList>
            <person name="Butt M."/>
            <person name="Kim J.M.J."/>
            <person name="Jeon C.O.C."/>
        </authorList>
    </citation>
    <scope>NUCLEOTIDE SEQUENCE [LARGE SCALE GENOMIC DNA]</scope>
    <source>
        <strain evidence="7 8">KJ40-1</strain>
    </source>
</reference>
<organism evidence="7 8">
    <name type="scientific">Vibrio algarum</name>
    <dbReference type="NCBI Taxonomy" id="3020714"/>
    <lineage>
        <taxon>Bacteria</taxon>
        <taxon>Pseudomonadati</taxon>
        <taxon>Pseudomonadota</taxon>
        <taxon>Gammaproteobacteria</taxon>
        <taxon>Vibrionales</taxon>
        <taxon>Vibrionaceae</taxon>
        <taxon>Vibrio</taxon>
    </lineage>
</organism>
<keyword evidence="3" id="KW-0547">Nucleotide-binding</keyword>
<dbReference type="PANTHER" id="PTHR43875:SF1">
    <property type="entry name" value="OSMOPROTECTIVE COMPOUNDS UPTAKE ATP-BINDING PROTEIN GGTA"/>
    <property type="match status" value="1"/>
</dbReference>
<dbReference type="PROSITE" id="PS50893">
    <property type="entry name" value="ABC_TRANSPORTER_2"/>
    <property type="match status" value="1"/>
</dbReference>
<dbReference type="PROSITE" id="PS00211">
    <property type="entry name" value="ABC_TRANSPORTER_1"/>
    <property type="match status" value="1"/>
</dbReference>
<feature type="domain" description="ABC transporter" evidence="6">
    <location>
        <begin position="4"/>
        <end position="234"/>
    </location>
</feature>
<dbReference type="RefSeq" id="WP_272138408.1">
    <property type="nucleotide sequence ID" value="NZ_JAQLOI010000003.1"/>
</dbReference>
<dbReference type="InterPro" id="IPR015855">
    <property type="entry name" value="ABC_transpr_MalK-like"/>
</dbReference>
<dbReference type="SMART" id="SM00382">
    <property type="entry name" value="AAA"/>
    <property type="match status" value="1"/>
</dbReference>
<keyword evidence="5" id="KW-0472">Membrane</keyword>
<dbReference type="InterPro" id="IPR047641">
    <property type="entry name" value="ABC_transpr_MalK/UgpC-like"/>
</dbReference>
<dbReference type="InterPro" id="IPR003593">
    <property type="entry name" value="AAA+_ATPase"/>
</dbReference>
<comment type="caution">
    <text evidence="7">The sequence shown here is derived from an EMBL/GenBank/DDBJ whole genome shotgun (WGS) entry which is preliminary data.</text>
</comment>
<evidence type="ECO:0000256" key="4">
    <source>
        <dbReference type="ARBA" id="ARBA00022840"/>
    </source>
</evidence>
<evidence type="ECO:0000313" key="8">
    <source>
        <dbReference type="Proteomes" id="UP001210678"/>
    </source>
</evidence>
<name>A0ABT4YVN4_9VIBR</name>
<dbReference type="SUPFAM" id="SSF50331">
    <property type="entry name" value="MOP-like"/>
    <property type="match status" value="1"/>
</dbReference>
<dbReference type="Gene3D" id="2.40.50.100">
    <property type="match status" value="1"/>
</dbReference>
<dbReference type="Gene3D" id="2.40.50.140">
    <property type="entry name" value="Nucleic acid-binding proteins"/>
    <property type="match status" value="1"/>
</dbReference>
<protein>
    <submittedName>
        <fullName evidence="7">ABC transporter ATP-binding protein</fullName>
    </submittedName>
</protein>
<dbReference type="SUPFAM" id="SSF52540">
    <property type="entry name" value="P-loop containing nucleoside triphosphate hydrolases"/>
    <property type="match status" value="1"/>
</dbReference>
<gene>
    <name evidence="7" type="ORF">PGX00_15960</name>
</gene>
<evidence type="ECO:0000256" key="3">
    <source>
        <dbReference type="ARBA" id="ARBA00022741"/>
    </source>
</evidence>
<dbReference type="InterPro" id="IPR017871">
    <property type="entry name" value="ABC_transporter-like_CS"/>
</dbReference>
<dbReference type="InterPro" id="IPR003439">
    <property type="entry name" value="ABC_transporter-like_ATP-bd"/>
</dbReference>
<proteinExistence type="predicted"/>
<dbReference type="NCBIfam" id="NF008653">
    <property type="entry name" value="PRK11650.1"/>
    <property type="match status" value="1"/>
</dbReference>
<evidence type="ECO:0000256" key="2">
    <source>
        <dbReference type="ARBA" id="ARBA00022475"/>
    </source>
</evidence>
<evidence type="ECO:0000259" key="6">
    <source>
        <dbReference type="PROSITE" id="PS50893"/>
    </source>
</evidence>
<dbReference type="InterPro" id="IPR027417">
    <property type="entry name" value="P-loop_NTPase"/>
</dbReference>
<sequence length="362" mass="40535">MASISLSKIDKTWDSTKVIEDLNLEIKDKEFLVLLGPSGCGKTTTMRMIAGLDEPTEGDVVIDGELVNDVHPRDRDIAMVFQNYGLYPQKTVYGNIAFPLLMKKVEKEELHARVIKAAKRVELDQLLERKPSQLSGGQRQRVALARAIVREPRLFLMDEPLSNLDAKLRVSMRALLKNLHHEFQRTTVYVTHDQIEAMTLADRVAVLYQGKIQQLDTPKNIYNNPRNLFVASFIGSPSMNFIEGSAKRGVFTSKNCKVSGLANVSNSMVTLGIRPEDIQVVPLADASLTGEIYSIEMTGESTLVTLGVEGNLVVARTDKNFEAEIGDPIGYKFDHDHIFLFNTKTEQRIDFEHNSQLTELTA</sequence>
<dbReference type="InterPro" id="IPR008995">
    <property type="entry name" value="Mo/tungstate-bd_C_term_dom"/>
</dbReference>